<dbReference type="Gene3D" id="3.90.79.10">
    <property type="entry name" value="Nucleoside Triphosphate Pyrophosphohydrolase"/>
    <property type="match status" value="1"/>
</dbReference>
<evidence type="ECO:0000313" key="4">
    <source>
        <dbReference type="Proteomes" id="UP000077384"/>
    </source>
</evidence>
<organism evidence="2 4">
    <name type="scientific">Clostridium coskatii</name>
    <dbReference type="NCBI Taxonomy" id="1705578"/>
    <lineage>
        <taxon>Bacteria</taxon>
        <taxon>Bacillati</taxon>
        <taxon>Bacillota</taxon>
        <taxon>Clostridia</taxon>
        <taxon>Eubacteriales</taxon>
        <taxon>Clostridiaceae</taxon>
        <taxon>Clostridium</taxon>
    </lineage>
</organism>
<dbReference type="Pfam" id="PF00293">
    <property type="entry name" value="NUDIX"/>
    <property type="match status" value="1"/>
</dbReference>
<keyword evidence="2" id="KW-0378">Hydrolase</keyword>
<reference evidence="2 4" key="1">
    <citation type="journal article" date="2015" name="Biotechnol. Bioeng.">
        <title>Genome sequence and phenotypic characterization of Caulobacter segnis.</title>
        <authorList>
            <person name="Patel S."/>
            <person name="Fletcher B."/>
            <person name="Scott D.C."/>
            <person name="Ely B."/>
        </authorList>
    </citation>
    <scope>NUCLEOTIDE SEQUENCE [LARGE SCALE GENOMIC DNA]</scope>
    <source>
        <strain evidence="2 4">PS02</strain>
    </source>
</reference>
<dbReference type="GO" id="GO:0016779">
    <property type="term" value="F:nucleotidyltransferase activity"/>
    <property type="evidence" value="ECO:0007669"/>
    <property type="project" value="UniProtKB-KW"/>
</dbReference>
<gene>
    <name evidence="3" type="ORF">CLCOS_28190</name>
    <name evidence="2" type="ORF">WX73_02203</name>
</gene>
<dbReference type="PANTHER" id="PTHR43736:SF4">
    <property type="entry name" value="SLR1690 PROTEIN"/>
    <property type="match status" value="1"/>
</dbReference>
<dbReference type="PANTHER" id="PTHR43736">
    <property type="entry name" value="ADP-RIBOSE PYROPHOSPHATASE"/>
    <property type="match status" value="1"/>
</dbReference>
<evidence type="ECO:0000313" key="2">
    <source>
        <dbReference type="EMBL" id="OAA90115.1"/>
    </source>
</evidence>
<dbReference type="InterPro" id="IPR054105">
    <property type="entry name" value="WHD_NrtR"/>
</dbReference>
<keyword evidence="2" id="KW-0808">Transferase</keyword>
<dbReference type="Pfam" id="PF21906">
    <property type="entry name" value="WHD_NrtR"/>
    <property type="match status" value="1"/>
</dbReference>
<dbReference type="Gene3D" id="1.10.10.10">
    <property type="entry name" value="Winged helix-like DNA-binding domain superfamily/Winged helix DNA-binding domain"/>
    <property type="match status" value="1"/>
</dbReference>
<dbReference type="EMBL" id="LITQ01000032">
    <property type="protein sequence ID" value="OAA90115.1"/>
    <property type="molecule type" value="Genomic_DNA"/>
</dbReference>
<dbReference type="Proteomes" id="UP000093694">
    <property type="component" value="Unassembled WGS sequence"/>
</dbReference>
<dbReference type="InterPro" id="IPR000086">
    <property type="entry name" value="NUDIX_hydrolase_dom"/>
</dbReference>
<accession>A0A162J4C0</accession>
<sequence length="299" mass="34642">MKYVDIKNKQGLTEEEFLKQYDDSIYEKPSLTVDMLIFTVMNEKKENYRKLPEKSLKILLVKRGDHPCIGKWALPGGFVGINESLDEAALRVLRAETNVDDIYMEQLYTWGEVDRDPRTRVISSSYMALVDSSSLSIKAGSDEEDAAWFNVSYNLLQEKKEAMEKEYIYEQIVQIKLWNENEELSAKIRIIENPDGEVSREITESTGIAFDHGKFIEYAISRLRNKIEYTSLAFNLMPELFTLTELQQVYEVIQGKELLAAAFRRKVASMVIETNQFTKDAGHRPSKLFRYNSGWKRSI</sequence>
<reference evidence="3 5" key="2">
    <citation type="journal article" date="2016" name="Front. Microbiol.">
        <title>Industrial Acetogenic Biocatalysts: A Comparative Metabolic and Genomic Analysis.</title>
        <authorList>
            <person name="Bengelsdorf F."/>
            <person name="Poehlein A."/>
            <person name="Sonja S."/>
            <person name="Erz C."/>
            <person name="Hummel T."/>
            <person name="Hoffmeister S."/>
            <person name="Daniel R."/>
            <person name="Durre P."/>
        </authorList>
    </citation>
    <scope>NUCLEOTIDE SEQUENCE [LARGE SCALE GENOMIC DNA]</scope>
    <source>
        <strain evidence="3 5">PTA-10522</strain>
    </source>
</reference>
<protein>
    <submittedName>
        <fullName evidence="2 3">Bifunctional NMN adenylyltransferase/Nudix hydrolase</fullName>
    </submittedName>
</protein>
<dbReference type="InterPro" id="IPR036388">
    <property type="entry name" value="WH-like_DNA-bd_sf"/>
</dbReference>
<name>A0A162J4C0_9CLOT</name>
<dbReference type="AlphaFoldDB" id="A0A162J4C0"/>
<proteinExistence type="predicted"/>
<evidence type="ECO:0000313" key="3">
    <source>
        <dbReference type="EMBL" id="OBR92757.1"/>
    </source>
</evidence>
<dbReference type="InterPro" id="IPR015797">
    <property type="entry name" value="NUDIX_hydrolase-like_dom_sf"/>
</dbReference>
<keyword evidence="5" id="KW-1185">Reference proteome</keyword>
<dbReference type="EMBL" id="LROR01000055">
    <property type="protein sequence ID" value="OBR92757.1"/>
    <property type="molecule type" value="Genomic_DNA"/>
</dbReference>
<evidence type="ECO:0000259" key="1">
    <source>
        <dbReference type="PROSITE" id="PS51462"/>
    </source>
</evidence>
<dbReference type="SUPFAM" id="SSF46785">
    <property type="entry name" value="Winged helix' DNA-binding domain"/>
    <property type="match status" value="1"/>
</dbReference>
<comment type="caution">
    <text evidence="2">The sequence shown here is derived from an EMBL/GenBank/DDBJ whole genome shotgun (WGS) entry which is preliminary data.</text>
</comment>
<keyword evidence="2" id="KW-0548">Nucleotidyltransferase</keyword>
<evidence type="ECO:0000313" key="5">
    <source>
        <dbReference type="Proteomes" id="UP000093694"/>
    </source>
</evidence>
<dbReference type="GO" id="GO:0016787">
    <property type="term" value="F:hydrolase activity"/>
    <property type="evidence" value="ECO:0007669"/>
    <property type="project" value="UniProtKB-KW"/>
</dbReference>
<dbReference type="PROSITE" id="PS51462">
    <property type="entry name" value="NUDIX"/>
    <property type="match status" value="1"/>
</dbReference>
<feature type="domain" description="Nudix hydrolase" evidence="1">
    <location>
        <begin position="28"/>
        <end position="174"/>
    </location>
</feature>
<dbReference type="PATRIC" id="fig|1705578.3.peg.2464"/>
<dbReference type="RefSeq" id="WP_063602144.1">
    <property type="nucleotide sequence ID" value="NZ_LITQ01000032.1"/>
</dbReference>
<dbReference type="CDD" id="cd18873">
    <property type="entry name" value="NUDIX_NadM_like"/>
    <property type="match status" value="1"/>
</dbReference>
<dbReference type="InterPro" id="IPR036390">
    <property type="entry name" value="WH_DNA-bd_sf"/>
</dbReference>
<dbReference type="Proteomes" id="UP000077384">
    <property type="component" value="Unassembled WGS sequence"/>
</dbReference>
<dbReference type="SUPFAM" id="SSF55811">
    <property type="entry name" value="Nudix"/>
    <property type="match status" value="1"/>
</dbReference>